<dbReference type="PANTHER" id="PTHR10272">
    <property type="entry name" value="PLATELET-ACTIVATING FACTOR ACETYLHYDROLASE"/>
    <property type="match status" value="1"/>
</dbReference>
<keyword evidence="7" id="KW-1185">Reference proteome</keyword>
<dbReference type="GO" id="GO:0003847">
    <property type="term" value="F:1-alkyl-2-acetylglycerophosphocholine esterase activity"/>
    <property type="evidence" value="ECO:0007669"/>
    <property type="project" value="UniProtKB-EC"/>
</dbReference>
<dbReference type="Gene3D" id="3.40.50.1820">
    <property type="entry name" value="alpha/beta hydrolase"/>
    <property type="match status" value="1"/>
</dbReference>
<keyword evidence="4" id="KW-0443">Lipid metabolism</keyword>
<dbReference type="SUPFAM" id="SSF53474">
    <property type="entry name" value="alpha/beta-Hydrolases"/>
    <property type="match status" value="1"/>
</dbReference>
<dbReference type="STRING" id="671987.R0KQN9"/>
<dbReference type="Pfam" id="PF03403">
    <property type="entry name" value="PAF-AH_p_II"/>
    <property type="match status" value="1"/>
</dbReference>
<accession>R0KQN9</accession>
<protein>
    <recommendedName>
        <fullName evidence="1">1-alkyl-2-acetylglycerophosphocholine esterase</fullName>
        <ecNumber evidence="1">3.1.1.47</ecNumber>
    </recommendedName>
</protein>
<organism evidence="6 7">
    <name type="scientific">Exserohilum turcicum (strain 28A)</name>
    <name type="common">Northern leaf blight fungus</name>
    <name type="synonym">Setosphaeria turcica</name>
    <dbReference type="NCBI Taxonomy" id="671987"/>
    <lineage>
        <taxon>Eukaryota</taxon>
        <taxon>Fungi</taxon>
        <taxon>Dikarya</taxon>
        <taxon>Ascomycota</taxon>
        <taxon>Pezizomycotina</taxon>
        <taxon>Dothideomycetes</taxon>
        <taxon>Pleosporomycetidae</taxon>
        <taxon>Pleosporales</taxon>
        <taxon>Pleosporineae</taxon>
        <taxon>Pleosporaceae</taxon>
        <taxon>Exserohilum</taxon>
    </lineage>
</organism>
<feature type="region of interest" description="Disordered" evidence="5">
    <location>
        <begin position="245"/>
        <end position="279"/>
    </location>
</feature>
<feature type="region of interest" description="Disordered" evidence="5">
    <location>
        <begin position="622"/>
        <end position="688"/>
    </location>
</feature>
<sequence length="688" mass="77343">MSFLERQTTRITGTEHGDRRNSFLHSSSAGKVPNAKKPRSRPPASLRDHLPYPNSTLCPPSGPYSVGSMEIEVPVETPRPISNIKRNGRHLLQLETVLFTLYYPAAFGIGSGPAPGGEKKWSRETWLPRPRMETAKGYARFAGIPDSIGIGLFAATTMLTKLRAYRNSPPATHWPPEGNMKKNGYKIKNQQGSPPEGMSGEPTFPLLMFSHGLGGSRTAYSSLCSEFASYGFVVCAVEHRDGSGPRTFVNHRKQGQQRKNKHGQGRDDQNEQNEKDFDKFRHLDHTEAEIAQGYHHVDYIFPKNNPKDTAPNNEHGVDSELRSAQIEMRLCELEEAYRVLKMICAGDGEQMAQQNLRGEGYVGGSSRGLNGVDWSQWKHRFSVDKMTMAGHSFGAATVVEVLRHTNRFTNVQAGIIYDIWGAPIKPPSDDPQHRIHLPLLGIASEAFFYWEKNWDASMSLMKEASEHGAPAYLLTVRGSVHINQSDFSILYEHITSFFMKATVNPERAIDLNIGTSLEFLRLVTPDHGGGKSIISRCITDEHILQTRLMEETPNEHRPSDEWIAARLRVDKPFRRRMTAGLQRKFKRHFRDSTGTEYTTSDEMWCFFKPSDEELQEWIEREERGQKRIDGEHATVPEGKWQESADAGGSLSDAEKDDETLQSADDGGSKNTTASQRRGEKCAQPCVRD</sequence>
<dbReference type="AlphaFoldDB" id="R0KQN9"/>
<evidence type="ECO:0000256" key="2">
    <source>
        <dbReference type="ARBA" id="ARBA00022801"/>
    </source>
</evidence>
<evidence type="ECO:0000256" key="5">
    <source>
        <dbReference type="SAM" id="MobiDB-lite"/>
    </source>
</evidence>
<dbReference type="EC" id="3.1.1.47" evidence="1"/>
<feature type="compositionally biased region" description="Basic and acidic residues" evidence="5">
    <location>
        <begin position="264"/>
        <end position="279"/>
    </location>
</feature>
<reference evidence="6 7" key="2">
    <citation type="journal article" date="2013" name="PLoS Genet.">
        <title>Comparative genome structure, secondary metabolite, and effector coding capacity across Cochliobolus pathogens.</title>
        <authorList>
            <person name="Condon B.J."/>
            <person name="Leng Y."/>
            <person name="Wu D."/>
            <person name="Bushley K.E."/>
            <person name="Ohm R.A."/>
            <person name="Otillar R."/>
            <person name="Martin J."/>
            <person name="Schackwitz W."/>
            <person name="Grimwood J."/>
            <person name="MohdZainudin N."/>
            <person name="Xue C."/>
            <person name="Wang R."/>
            <person name="Manning V.A."/>
            <person name="Dhillon B."/>
            <person name="Tu Z.J."/>
            <person name="Steffenson B.J."/>
            <person name="Salamov A."/>
            <person name="Sun H."/>
            <person name="Lowry S."/>
            <person name="LaButti K."/>
            <person name="Han J."/>
            <person name="Copeland A."/>
            <person name="Lindquist E."/>
            <person name="Barry K."/>
            <person name="Schmutz J."/>
            <person name="Baker S.E."/>
            <person name="Ciuffetti L.M."/>
            <person name="Grigoriev I.V."/>
            <person name="Zhong S."/>
            <person name="Turgeon B.G."/>
        </authorList>
    </citation>
    <scope>NUCLEOTIDE SEQUENCE [LARGE SCALE GENOMIC DNA]</scope>
    <source>
        <strain evidence="7">28A</strain>
    </source>
</reference>
<dbReference type="GO" id="GO:0016042">
    <property type="term" value="P:lipid catabolic process"/>
    <property type="evidence" value="ECO:0007669"/>
    <property type="project" value="UniProtKB-KW"/>
</dbReference>
<dbReference type="eggNOG" id="KOG3847">
    <property type="taxonomic scope" value="Eukaryota"/>
</dbReference>
<feature type="compositionally biased region" description="Basic and acidic residues" evidence="5">
    <location>
        <begin position="622"/>
        <end position="642"/>
    </location>
</feature>
<gene>
    <name evidence="6" type="ORF">SETTUDRAFT_177921</name>
</gene>
<dbReference type="EMBL" id="KB908481">
    <property type="protein sequence ID" value="EOA91334.1"/>
    <property type="molecule type" value="Genomic_DNA"/>
</dbReference>
<feature type="compositionally biased region" description="Polar residues" evidence="5">
    <location>
        <begin position="1"/>
        <end position="12"/>
    </location>
</feature>
<dbReference type="Proteomes" id="UP000016935">
    <property type="component" value="Unassembled WGS sequence"/>
</dbReference>
<evidence type="ECO:0000256" key="3">
    <source>
        <dbReference type="ARBA" id="ARBA00022963"/>
    </source>
</evidence>
<reference evidence="6 7" key="1">
    <citation type="journal article" date="2012" name="PLoS Pathog.">
        <title>Diverse lifestyles and strategies of plant pathogenesis encoded in the genomes of eighteen Dothideomycetes fungi.</title>
        <authorList>
            <person name="Ohm R.A."/>
            <person name="Feau N."/>
            <person name="Henrissat B."/>
            <person name="Schoch C.L."/>
            <person name="Horwitz B.A."/>
            <person name="Barry K.W."/>
            <person name="Condon B.J."/>
            <person name="Copeland A.C."/>
            <person name="Dhillon B."/>
            <person name="Glaser F."/>
            <person name="Hesse C.N."/>
            <person name="Kosti I."/>
            <person name="LaButti K."/>
            <person name="Lindquist E.A."/>
            <person name="Lucas S."/>
            <person name="Salamov A.A."/>
            <person name="Bradshaw R.E."/>
            <person name="Ciuffetti L."/>
            <person name="Hamelin R.C."/>
            <person name="Kema G.H.J."/>
            <person name="Lawrence C."/>
            <person name="Scott J.A."/>
            <person name="Spatafora J.W."/>
            <person name="Turgeon B.G."/>
            <person name="de Wit P.J.G.M."/>
            <person name="Zhong S."/>
            <person name="Goodwin S.B."/>
            <person name="Grigoriev I.V."/>
        </authorList>
    </citation>
    <scope>NUCLEOTIDE SEQUENCE [LARGE SCALE GENOMIC DNA]</scope>
    <source>
        <strain evidence="7">28A</strain>
    </source>
</reference>
<feature type="compositionally biased region" description="Basic residues" evidence="5">
    <location>
        <begin position="249"/>
        <end position="263"/>
    </location>
</feature>
<keyword evidence="3" id="KW-0442">Lipid degradation</keyword>
<proteinExistence type="predicted"/>
<dbReference type="OrthoDB" id="2363873at2759"/>
<name>R0KQN9_EXST2</name>
<evidence type="ECO:0000313" key="6">
    <source>
        <dbReference type="EMBL" id="EOA91334.1"/>
    </source>
</evidence>
<evidence type="ECO:0000256" key="4">
    <source>
        <dbReference type="ARBA" id="ARBA00023098"/>
    </source>
</evidence>
<keyword evidence="2" id="KW-0378">Hydrolase</keyword>
<dbReference type="InterPro" id="IPR029058">
    <property type="entry name" value="AB_hydrolase_fold"/>
</dbReference>
<evidence type="ECO:0000313" key="7">
    <source>
        <dbReference type="Proteomes" id="UP000016935"/>
    </source>
</evidence>
<feature type="region of interest" description="Disordered" evidence="5">
    <location>
        <begin position="1"/>
        <end position="63"/>
    </location>
</feature>
<evidence type="ECO:0000256" key="1">
    <source>
        <dbReference type="ARBA" id="ARBA00013201"/>
    </source>
</evidence>
<dbReference type="PANTHER" id="PTHR10272:SF0">
    <property type="entry name" value="PLATELET-ACTIVATING FACTOR ACETYLHYDROLASE"/>
    <property type="match status" value="1"/>
</dbReference>
<dbReference type="RefSeq" id="XP_008020602.1">
    <property type="nucleotide sequence ID" value="XM_008022411.1"/>
</dbReference>
<feature type="compositionally biased region" description="Basic and acidic residues" evidence="5">
    <location>
        <begin position="676"/>
        <end position="688"/>
    </location>
</feature>
<dbReference type="GeneID" id="19401568"/>
<dbReference type="HOGENOM" id="CLU_022501_2_1_1"/>